<evidence type="ECO:0000256" key="4">
    <source>
        <dbReference type="SAM" id="MobiDB-lite"/>
    </source>
</evidence>
<evidence type="ECO:0000259" key="6">
    <source>
        <dbReference type="PROSITE" id="PS51183"/>
    </source>
</evidence>
<dbReference type="SUPFAM" id="SSF54171">
    <property type="entry name" value="DNA-binding domain"/>
    <property type="match status" value="1"/>
</dbReference>
<dbReference type="Gene3D" id="3.30.890.10">
    <property type="entry name" value="Methyl-cpg-binding Protein 2, Chain A"/>
    <property type="match status" value="1"/>
</dbReference>
<evidence type="ECO:0000259" key="5">
    <source>
        <dbReference type="PROSITE" id="PS50982"/>
    </source>
</evidence>
<dbReference type="PANTHER" id="PTHR10694">
    <property type="entry name" value="LYSINE-SPECIFIC DEMETHYLASE"/>
    <property type="match status" value="1"/>
</dbReference>
<feature type="domain" description="MBD" evidence="5">
    <location>
        <begin position="485"/>
        <end position="556"/>
    </location>
</feature>
<dbReference type="OrthoDB" id="9547406at2759"/>
<feature type="domain" description="JmjC" evidence="7">
    <location>
        <begin position="231"/>
        <end position="397"/>
    </location>
</feature>
<dbReference type="SMART" id="SM00391">
    <property type="entry name" value="MBD"/>
    <property type="match status" value="1"/>
</dbReference>
<sequence length="750" mass="82787">MAAGKNSSPRISNAWFQTVLSIGRFTEDQRKACGQLTTTARRQRAKSRGNAQVARTRARHASRAARRKDTQKAIVPSQCAGMDAKMQPVGPDGKRPRREPPVFYPTMADMRGSFEKYIESIEEDLEEFGIGRIVPPAGWTPRQEGYDDIDFTVDHPIKQHATGRKGLFRTLLVEQKPLSIKNDFKPAAMLKENLPSEAALKDTSILEREFWKKVTYNPPTYCADVAGSLFDKSNWGWDVSRLDSLLSRTLKRKNITLKGVNSAYLYFGMWRSLFAWHTEDLDLYSVNYLHFGAPKFWYAIAPEDRERFEILAQGMVPEMWRACPEFLRHKELLISPTLLEQNGIPFTRMIQHPGEFVVTYPGSYHSGFNTGFNCAESCNFATEAWVEYGECAGSCECVPDSVKLDMSIFEDEENGVCKLVDEDDYTRVKRSRVGEPRRRPTNEEDAARRREEAKKEKEEAREEAAREAAAKGCGRATPPLPRLRVPAAGDKGVLVPEGWKRTVVKKRGDKEGARETTYKSPDGKTLRSKQELTRYLGSNPRCGATLRDFYFETNAEDLPPTRLLAPGTPSPTASGDDKGAGEGKRKGGSQGASSAGARAALKVKNGGVSKPSVAKRGSASSTPNARDSLGGFLGLDSIRKTLKMEPVAAGKKPAVANASNAKSTKAPLSRNARANAVPVEEDTFRRWKSGGLLEGAIAKVMKRASGVGKSIRGSSLVLQVEQALGVGTGSLRSHGNQIQTMSKTISRRAR</sequence>
<dbReference type="GO" id="GO:0005634">
    <property type="term" value="C:nucleus"/>
    <property type="evidence" value="ECO:0007669"/>
    <property type="project" value="UniProtKB-SubCell"/>
</dbReference>
<feature type="compositionally biased region" description="Basic and acidic residues" evidence="4">
    <location>
        <begin position="575"/>
        <end position="585"/>
    </location>
</feature>
<dbReference type="GeneID" id="8246423"/>
<evidence type="ECO:0000256" key="2">
    <source>
        <dbReference type="ARBA" id="ARBA00023015"/>
    </source>
</evidence>
<feature type="compositionally biased region" description="Basic and acidic residues" evidence="4">
    <location>
        <begin position="432"/>
        <end position="469"/>
    </location>
</feature>
<dbReference type="Proteomes" id="UP000002009">
    <property type="component" value="Chromosome 9"/>
</dbReference>
<keyword evidence="3" id="KW-0804">Transcription</keyword>
<evidence type="ECO:0000313" key="9">
    <source>
        <dbReference type="Proteomes" id="UP000002009"/>
    </source>
</evidence>
<reference evidence="8 9" key="1">
    <citation type="journal article" date="2009" name="Science">
        <title>Green evolution and dynamic adaptations revealed by genomes of the marine picoeukaryotes Micromonas.</title>
        <authorList>
            <person name="Worden A.Z."/>
            <person name="Lee J.H."/>
            <person name="Mock T."/>
            <person name="Rouze P."/>
            <person name="Simmons M.P."/>
            <person name="Aerts A.L."/>
            <person name="Allen A.E."/>
            <person name="Cuvelier M.L."/>
            <person name="Derelle E."/>
            <person name="Everett M.V."/>
            <person name="Foulon E."/>
            <person name="Grimwood J."/>
            <person name="Gundlach H."/>
            <person name="Henrissat B."/>
            <person name="Napoli C."/>
            <person name="McDonald S.M."/>
            <person name="Parker M.S."/>
            <person name="Rombauts S."/>
            <person name="Salamov A."/>
            <person name="Von Dassow P."/>
            <person name="Badger J.H."/>
            <person name="Coutinho P.M."/>
            <person name="Demir E."/>
            <person name="Dubchak I."/>
            <person name="Gentemann C."/>
            <person name="Eikrem W."/>
            <person name="Gready J.E."/>
            <person name="John U."/>
            <person name="Lanier W."/>
            <person name="Lindquist E.A."/>
            <person name="Lucas S."/>
            <person name="Mayer K.F."/>
            <person name="Moreau H."/>
            <person name="Not F."/>
            <person name="Otillar R."/>
            <person name="Panaud O."/>
            <person name="Pangilinan J."/>
            <person name="Paulsen I."/>
            <person name="Piegu B."/>
            <person name="Poliakov A."/>
            <person name="Robbens S."/>
            <person name="Schmutz J."/>
            <person name="Toulza E."/>
            <person name="Wyss T."/>
            <person name="Zelensky A."/>
            <person name="Zhou K."/>
            <person name="Armbrust E.V."/>
            <person name="Bhattacharya D."/>
            <person name="Goodenough U.W."/>
            <person name="Van de Peer Y."/>
            <person name="Grigoriev I.V."/>
        </authorList>
    </citation>
    <scope>NUCLEOTIDE SEQUENCE [LARGE SCALE GENOMIC DNA]</scope>
    <source>
        <strain evidence="9">RCC299 / NOUM17</strain>
    </source>
</reference>
<feature type="region of interest" description="Disordered" evidence="4">
    <location>
        <begin position="35"/>
        <end position="73"/>
    </location>
</feature>
<dbReference type="Pfam" id="PF02375">
    <property type="entry name" value="JmjN"/>
    <property type="match status" value="1"/>
</dbReference>
<evidence type="ECO:0000256" key="1">
    <source>
        <dbReference type="ARBA" id="ARBA00004123"/>
    </source>
</evidence>
<dbReference type="InterPro" id="IPR001739">
    <property type="entry name" value="Methyl_CpG_DNA-bd"/>
</dbReference>
<keyword evidence="2" id="KW-0805">Transcription regulation</keyword>
<keyword evidence="9" id="KW-1185">Reference proteome</keyword>
<feature type="region of interest" description="Disordered" evidence="4">
    <location>
        <begin position="557"/>
        <end position="630"/>
    </location>
</feature>
<dbReference type="STRING" id="296587.C1EC12"/>
<evidence type="ECO:0000313" key="8">
    <source>
        <dbReference type="EMBL" id="ACO65816.1"/>
    </source>
</evidence>
<dbReference type="EMBL" id="CP001329">
    <property type="protein sequence ID" value="ACO65816.1"/>
    <property type="molecule type" value="Genomic_DNA"/>
</dbReference>
<dbReference type="InParanoid" id="C1EC12"/>
<organism evidence="8 9">
    <name type="scientific">Micromonas commoda (strain RCC299 / NOUM17 / CCMP2709)</name>
    <name type="common">Picoplanktonic green alga</name>
    <dbReference type="NCBI Taxonomy" id="296587"/>
    <lineage>
        <taxon>Eukaryota</taxon>
        <taxon>Viridiplantae</taxon>
        <taxon>Chlorophyta</taxon>
        <taxon>Mamiellophyceae</taxon>
        <taxon>Mamiellales</taxon>
        <taxon>Mamiellaceae</taxon>
        <taxon>Micromonas</taxon>
    </lineage>
</organism>
<accession>C1EC12</accession>
<feature type="region of interest" description="Disordered" evidence="4">
    <location>
        <begin position="431"/>
        <end position="487"/>
    </location>
</feature>
<dbReference type="SUPFAM" id="SSF51197">
    <property type="entry name" value="Clavaminate synthase-like"/>
    <property type="match status" value="1"/>
</dbReference>
<dbReference type="PROSITE" id="PS50982">
    <property type="entry name" value="MBD"/>
    <property type="match status" value="1"/>
</dbReference>
<proteinExistence type="predicted"/>
<dbReference type="OMA" id="PEGWKRT"/>
<dbReference type="eggNOG" id="KOG0958">
    <property type="taxonomic scope" value="Eukaryota"/>
</dbReference>
<dbReference type="RefSeq" id="XP_002504558.1">
    <property type="nucleotide sequence ID" value="XM_002504512.1"/>
</dbReference>
<dbReference type="GO" id="GO:0051864">
    <property type="term" value="F:histone H3K36 demethylase activity"/>
    <property type="evidence" value="ECO:0007669"/>
    <property type="project" value="TreeGrafter"/>
</dbReference>
<dbReference type="AlphaFoldDB" id="C1EC12"/>
<dbReference type="Pfam" id="PF01429">
    <property type="entry name" value="MBD"/>
    <property type="match status" value="1"/>
</dbReference>
<dbReference type="KEGG" id="mis:MICPUN_61256"/>
<feature type="compositionally biased region" description="Low complexity" evidence="4">
    <location>
        <begin position="591"/>
        <end position="600"/>
    </location>
</feature>
<dbReference type="PROSITE" id="PS51183">
    <property type="entry name" value="JMJN"/>
    <property type="match status" value="1"/>
</dbReference>
<feature type="region of interest" description="Disordered" evidence="4">
    <location>
        <begin position="505"/>
        <end position="530"/>
    </location>
</feature>
<dbReference type="Pfam" id="PF02373">
    <property type="entry name" value="JmjC"/>
    <property type="match status" value="1"/>
</dbReference>
<evidence type="ECO:0000256" key="3">
    <source>
        <dbReference type="ARBA" id="ARBA00023163"/>
    </source>
</evidence>
<dbReference type="InterPro" id="IPR003347">
    <property type="entry name" value="JmjC_dom"/>
</dbReference>
<dbReference type="CDD" id="cd00122">
    <property type="entry name" value="MBD"/>
    <property type="match status" value="1"/>
</dbReference>
<dbReference type="SMART" id="SM00545">
    <property type="entry name" value="JmjN"/>
    <property type="match status" value="1"/>
</dbReference>
<feature type="domain" description="JmjN" evidence="6">
    <location>
        <begin position="100"/>
        <end position="142"/>
    </location>
</feature>
<dbReference type="SMART" id="SM00558">
    <property type="entry name" value="JmjC"/>
    <property type="match status" value="1"/>
</dbReference>
<evidence type="ECO:0000259" key="7">
    <source>
        <dbReference type="PROSITE" id="PS51184"/>
    </source>
</evidence>
<feature type="region of interest" description="Disordered" evidence="4">
    <location>
        <begin position="653"/>
        <end position="674"/>
    </location>
</feature>
<dbReference type="GO" id="GO:0032454">
    <property type="term" value="F:histone H3K9 demethylase activity"/>
    <property type="evidence" value="ECO:0007669"/>
    <property type="project" value="TreeGrafter"/>
</dbReference>
<dbReference type="InterPro" id="IPR003349">
    <property type="entry name" value="JmjN"/>
</dbReference>
<dbReference type="PANTHER" id="PTHR10694:SF7">
    <property type="entry name" value="[HISTONE H3]-TRIMETHYL-L-LYSINE(9) DEMETHYLASE"/>
    <property type="match status" value="1"/>
</dbReference>
<protein>
    <submittedName>
        <fullName evidence="8">JmjN/JmjC protein</fullName>
    </submittedName>
</protein>
<dbReference type="Gene3D" id="2.60.120.650">
    <property type="entry name" value="Cupin"/>
    <property type="match status" value="1"/>
</dbReference>
<gene>
    <name evidence="8" type="ORF">MICPUN_61256</name>
</gene>
<feature type="compositionally biased region" description="Basic and acidic residues" evidence="4">
    <location>
        <begin position="506"/>
        <end position="530"/>
    </location>
</feature>
<dbReference type="GO" id="GO:0010468">
    <property type="term" value="P:regulation of gene expression"/>
    <property type="evidence" value="ECO:0007669"/>
    <property type="project" value="TreeGrafter"/>
</dbReference>
<dbReference type="InterPro" id="IPR016177">
    <property type="entry name" value="DNA-bd_dom_sf"/>
</dbReference>
<comment type="subcellular location">
    <subcellularLocation>
        <location evidence="1">Nucleus</location>
    </subcellularLocation>
</comment>
<feature type="compositionally biased region" description="Basic residues" evidence="4">
    <location>
        <begin position="56"/>
        <end position="66"/>
    </location>
</feature>
<dbReference type="GO" id="GO:0000785">
    <property type="term" value="C:chromatin"/>
    <property type="evidence" value="ECO:0007669"/>
    <property type="project" value="TreeGrafter"/>
</dbReference>
<dbReference type="GO" id="GO:0003677">
    <property type="term" value="F:DNA binding"/>
    <property type="evidence" value="ECO:0007669"/>
    <property type="project" value="InterPro"/>
</dbReference>
<name>C1EC12_MICCC</name>
<dbReference type="PROSITE" id="PS51184">
    <property type="entry name" value="JMJC"/>
    <property type="match status" value="1"/>
</dbReference>